<protein>
    <recommendedName>
        <fullName evidence="3">Reverse transcriptase zinc-binding domain-containing protein</fullName>
    </recommendedName>
</protein>
<organism evidence="1 2">
    <name type="scientific">Trifolium subterraneum</name>
    <name type="common">Subterranean clover</name>
    <dbReference type="NCBI Taxonomy" id="3900"/>
    <lineage>
        <taxon>Eukaryota</taxon>
        <taxon>Viridiplantae</taxon>
        <taxon>Streptophyta</taxon>
        <taxon>Embryophyta</taxon>
        <taxon>Tracheophyta</taxon>
        <taxon>Spermatophyta</taxon>
        <taxon>Magnoliopsida</taxon>
        <taxon>eudicotyledons</taxon>
        <taxon>Gunneridae</taxon>
        <taxon>Pentapetalae</taxon>
        <taxon>rosids</taxon>
        <taxon>fabids</taxon>
        <taxon>Fabales</taxon>
        <taxon>Fabaceae</taxon>
        <taxon>Papilionoideae</taxon>
        <taxon>50 kb inversion clade</taxon>
        <taxon>NPAAA clade</taxon>
        <taxon>Hologalegina</taxon>
        <taxon>IRL clade</taxon>
        <taxon>Trifolieae</taxon>
        <taxon>Trifolium</taxon>
    </lineage>
</organism>
<gene>
    <name evidence="1" type="ORF">TSUD_278890</name>
</gene>
<reference evidence="2" key="1">
    <citation type="journal article" date="2017" name="Front. Plant Sci.">
        <title>Climate Clever Clovers: New Paradigm to Reduce the Environmental Footprint of Ruminants by Breeding Low Methanogenic Forages Utilizing Haplotype Variation.</title>
        <authorList>
            <person name="Kaur P."/>
            <person name="Appels R."/>
            <person name="Bayer P.E."/>
            <person name="Keeble-Gagnere G."/>
            <person name="Wang J."/>
            <person name="Hirakawa H."/>
            <person name="Shirasawa K."/>
            <person name="Vercoe P."/>
            <person name="Stefanova K."/>
            <person name="Durmic Z."/>
            <person name="Nichols P."/>
            <person name="Revell C."/>
            <person name="Isobe S.N."/>
            <person name="Edwards D."/>
            <person name="Erskine W."/>
        </authorList>
    </citation>
    <scope>NUCLEOTIDE SEQUENCE [LARGE SCALE GENOMIC DNA]</scope>
    <source>
        <strain evidence="2">cv. Daliak</strain>
    </source>
</reference>
<dbReference type="EMBL" id="DF973654">
    <property type="protein sequence ID" value="GAU37102.1"/>
    <property type="molecule type" value="Genomic_DNA"/>
</dbReference>
<dbReference type="AlphaFoldDB" id="A0A2Z6NKG0"/>
<evidence type="ECO:0008006" key="3">
    <source>
        <dbReference type="Google" id="ProtNLM"/>
    </source>
</evidence>
<keyword evidence="2" id="KW-1185">Reference proteome</keyword>
<evidence type="ECO:0000313" key="2">
    <source>
        <dbReference type="Proteomes" id="UP000242715"/>
    </source>
</evidence>
<proteinExistence type="predicted"/>
<accession>A0A2Z6NKG0</accession>
<dbReference type="OrthoDB" id="1434940at2759"/>
<dbReference type="Proteomes" id="UP000242715">
    <property type="component" value="Unassembled WGS sequence"/>
</dbReference>
<sequence length="150" mass="17229">MAMVAKQGWKIMTRPDTLVAKIFKARWSIGDGSQIRVMKDPWLRGQGHGWVNAVQPQADVAEDILAVPLLSDVREDRLVWQEEQNGEYTVRSGYRVLLREKEEGRPRGVSGSWKPLWHIHAPPKAKHILWRICRECLPTGVSGSWKPLHY</sequence>
<name>A0A2Z6NKG0_TRISU</name>
<evidence type="ECO:0000313" key="1">
    <source>
        <dbReference type="EMBL" id="GAU37102.1"/>
    </source>
</evidence>